<reference evidence="1" key="1">
    <citation type="submission" date="2019-03" db="EMBL/GenBank/DDBJ databases">
        <title>WGS assembly of Setaria viridis.</title>
        <authorList>
            <person name="Huang P."/>
            <person name="Jenkins J."/>
            <person name="Grimwood J."/>
            <person name="Barry K."/>
            <person name="Healey A."/>
            <person name="Mamidi S."/>
            <person name="Sreedasyam A."/>
            <person name="Shu S."/>
            <person name="Feldman M."/>
            <person name="Wu J."/>
            <person name="Yu Y."/>
            <person name="Chen C."/>
            <person name="Johnson J."/>
            <person name="Rokhsar D."/>
            <person name="Baxter I."/>
            <person name="Schmutz J."/>
            <person name="Brutnell T."/>
            <person name="Kellogg E."/>
        </authorList>
    </citation>
    <scope>NUCLEOTIDE SEQUENCE [LARGE SCALE GENOMIC DNA]</scope>
</reference>
<proteinExistence type="predicted"/>
<keyword evidence="2" id="KW-1185">Reference proteome</keyword>
<evidence type="ECO:0000313" key="1">
    <source>
        <dbReference type="EMBL" id="TKW03406.1"/>
    </source>
</evidence>
<accession>A0A4V6Y806</accession>
<name>A0A4V6Y806_SETVI</name>
<organism evidence="1 2">
    <name type="scientific">Setaria viridis</name>
    <name type="common">Green bristlegrass</name>
    <name type="synonym">Setaria italica subsp. viridis</name>
    <dbReference type="NCBI Taxonomy" id="4556"/>
    <lineage>
        <taxon>Eukaryota</taxon>
        <taxon>Viridiplantae</taxon>
        <taxon>Streptophyta</taxon>
        <taxon>Embryophyta</taxon>
        <taxon>Tracheophyta</taxon>
        <taxon>Spermatophyta</taxon>
        <taxon>Magnoliopsida</taxon>
        <taxon>Liliopsida</taxon>
        <taxon>Poales</taxon>
        <taxon>Poaceae</taxon>
        <taxon>PACMAD clade</taxon>
        <taxon>Panicoideae</taxon>
        <taxon>Panicodae</taxon>
        <taxon>Paniceae</taxon>
        <taxon>Cenchrinae</taxon>
        <taxon>Setaria</taxon>
    </lineage>
</organism>
<dbReference type="EMBL" id="CM016558">
    <property type="protein sequence ID" value="TKW03406.1"/>
    <property type="molecule type" value="Genomic_DNA"/>
</dbReference>
<protein>
    <submittedName>
        <fullName evidence="1">Uncharacterized protein</fullName>
    </submittedName>
</protein>
<gene>
    <name evidence="1" type="ORF">SEVIR_7G021105v2</name>
</gene>
<dbReference type="Gramene" id="TKW03406">
    <property type="protein sequence ID" value="TKW03406"/>
    <property type="gene ID" value="SEVIR_7G021105v2"/>
</dbReference>
<evidence type="ECO:0000313" key="2">
    <source>
        <dbReference type="Proteomes" id="UP000298652"/>
    </source>
</evidence>
<dbReference type="AlphaFoldDB" id="A0A4V6Y806"/>
<sequence>MRIVFESADGPASALFVVKITRTWFVGRILMPSFVGS</sequence>
<dbReference type="Proteomes" id="UP000298652">
    <property type="component" value="Chromosome 7"/>
</dbReference>